<dbReference type="Proteomes" id="UP000199705">
    <property type="component" value="Unassembled WGS sequence"/>
</dbReference>
<gene>
    <name evidence="1" type="ORF">SAMN05192573_10735</name>
</gene>
<name>A0A1G7ZYC2_9SPHI</name>
<dbReference type="SUPFAM" id="SSF54427">
    <property type="entry name" value="NTF2-like"/>
    <property type="match status" value="1"/>
</dbReference>
<accession>A0A1G7ZYC2</accession>
<dbReference type="GO" id="GO:0030638">
    <property type="term" value="P:polyketide metabolic process"/>
    <property type="evidence" value="ECO:0007669"/>
    <property type="project" value="InterPro"/>
</dbReference>
<dbReference type="Pfam" id="PF07366">
    <property type="entry name" value="SnoaL"/>
    <property type="match status" value="1"/>
</dbReference>
<protein>
    <submittedName>
        <fullName evidence="1">SnoaL-like polyketide cyclase</fullName>
    </submittedName>
</protein>
<sequence length="105" mass="12135">MMAELEQYKAKRNFKNDYREMLAHNISDIPDLYFKAGLIMAGDNHIASRLLFDCTPAGRFMHIAVNGRPLVFSEHVFYRLCVNKISEVWSIIDKEAIREQVLSTA</sequence>
<dbReference type="EMBL" id="FNCG01000007">
    <property type="protein sequence ID" value="SDH13597.1"/>
    <property type="molecule type" value="Genomic_DNA"/>
</dbReference>
<keyword evidence="2" id="KW-1185">Reference proteome</keyword>
<reference evidence="2" key="1">
    <citation type="submission" date="2016-10" db="EMBL/GenBank/DDBJ databases">
        <authorList>
            <person name="Varghese N."/>
            <person name="Submissions S."/>
        </authorList>
    </citation>
    <scope>NUCLEOTIDE SEQUENCE [LARGE SCALE GENOMIC DNA]</scope>
    <source>
        <strain evidence="2">Gh-67</strain>
    </source>
</reference>
<dbReference type="AlphaFoldDB" id="A0A1G7ZYC2"/>
<evidence type="ECO:0000313" key="2">
    <source>
        <dbReference type="Proteomes" id="UP000199705"/>
    </source>
</evidence>
<organism evidence="1 2">
    <name type="scientific">Mucilaginibacter gossypii</name>
    <dbReference type="NCBI Taxonomy" id="551996"/>
    <lineage>
        <taxon>Bacteria</taxon>
        <taxon>Pseudomonadati</taxon>
        <taxon>Bacteroidota</taxon>
        <taxon>Sphingobacteriia</taxon>
        <taxon>Sphingobacteriales</taxon>
        <taxon>Sphingobacteriaceae</taxon>
        <taxon>Mucilaginibacter</taxon>
    </lineage>
</organism>
<dbReference type="Gene3D" id="3.10.450.50">
    <property type="match status" value="1"/>
</dbReference>
<proteinExistence type="predicted"/>
<dbReference type="InterPro" id="IPR032710">
    <property type="entry name" value="NTF2-like_dom_sf"/>
</dbReference>
<dbReference type="STRING" id="551996.SAMN05192573_10735"/>
<evidence type="ECO:0000313" key="1">
    <source>
        <dbReference type="EMBL" id="SDH13597.1"/>
    </source>
</evidence>
<dbReference type="InterPro" id="IPR009959">
    <property type="entry name" value="Cyclase_SnoaL-like"/>
</dbReference>
<dbReference type="RefSeq" id="WP_091168437.1">
    <property type="nucleotide sequence ID" value="NZ_FNCG01000007.1"/>
</dbReference>